<name>A0A2J6WSU5_9CHLR</name>
<organism evidence="3 4">
    <name type="scientific">Chloroflexus aggregans</name>
    <dbReference type="NCBI Taxonomy" id="152260"/>
    <lineage>
        <taxon>Bacteria</taxon>
        <taxon>Bacillati</taxon>
        <taxon>Chloroflexota</taxon>
        <taxon>Chloroflexia</taxon>
        <taxon>Chloroflexales</taxon>
        <taxon>Chloroflexineae</taxon>
        <taxon>Chloroflexaceae</taxon>
        <taxon>Chloroflexus</taxon>
    </lineage>
</organism>
<dbReference type="InterPro" id="IPR011762">
    <property type="entry name" value="COA_CT_N"/>
</dbReference>
<dbReference type="PANTHER" id="PTHR43842">
    <property type="entry name" value="PROPIONYL-COA CARBOXYLASE BETA CHAIN"/>
    <property type="match status" value="1"/>
</dbReference>
<sequence>METHEEQLATLHRLRERAMQGGGAERIAQQHAHGKLTAHERLALLLDPGSFQEIGALATSITEDDEQRIPGDGTITGFGKINGRRG</sequence>
<dbReference type="GO" id="GO:0004658">
    <property type="term" value="F:propionyl-CoA carboxylase activity"/>
    <property type="evidence" value="ECO:0007669"/>
    <property type="project" value="TreeGrafter"/>
</dbReference>
<keyword evidence="3" id="KW-0808">Transferase</keyword>
<evidence type="ECO:0000313" key="3">
    <source>
        <dbReference type="EMBL" id="PMP73621.1"/>
    </source>
</evidence>
<proteinExistence type="predicted"/>
<protein>
    <submittedName>
        <fullName evidence="3">Methylmalonyl-CoA carboxyltransferase</fullName>
    </submittedName>
</protein>
<dbReference type="InterPro" id="IPR051047">
    <property type="entry name" value="AccD/PCCB"/>
</dbReference>
<evidence type="ECO:0000256" key="1">
    <source>
        <dbReference type="SAM" id="MobiDB-lite"/>
    </source>
</evidence>
<accession>A0A2J6WSU5</accession>
<dbReference type="AlphaFoldDB" id="A0A2J6WSU5"/>
<dbReference type="EMBL" id="PNIQ01001065">
    <property type="protein sequence ID" value="PMP73621.1"/>
    <property type="molecule type" value="Genomic_DNA"/>
</dbReference>
<feature type="non-terminal residue" evidence="3">
    <location>
        <position position="86"/>
    </location>
</feature>
<dbReference type="Proteomes" id="UP000243376">
    <property type="component" value="Unassembled WGS sequence"/>
</dbReference>
<dbReference type="GO" id="GO:0009317">
    <property type="term" value="C:acetyl-CoA carboxylase complex"/>
    <property type="evidence" value="ECO:0007669"/>
    <property type="project" value="TreeGrafter"/>
</dbReference>
<evidence type="ECO:0000313" key="4">
    <source>
        <dbReference type="Proteomes" id="UP000243376"/>
    </source>
</evidence>
<dbReference type="InterPro" id="IPR029045">
    <property type="entry name" value="ClpP/crotonase-like_dom_sf"/>
</dbReference>
<comment type="caution">
    <text evidence="3">The sequence shown here is derived from an EMBL/GenBank/DDBJ whole genome shotgun (WGS) entry which is preliminary data.</text>
</comment>
<evidence type="ECO:0000259" key="2">
    <source>
        <dbReference type="PROSITE" id="PS50980"/>
    </source>
</evidence>
<feature type="domain" description="CoA carboxyltransferase N-terminal" evidence="2">
    <location>
        <begin position="4"/>
        <end position="86"/>
    </location>
</feature>
<feature type="region of interest" description="Disordered" evidence="1">
    <location>
        <begin position="66"/>
        <end position="86"/>
    </location>
</feature>
<gene>
    <name evidence="3" type="ORF">C0184_15925</name>
</gene>
<reference evidence="3 4" key="1">
    <citation type="submission" date="2018-01" db="EMBL/GenBank/DDBJ databases">
        <title>Metagenomic assembled genomes from two thermal pools in the Uzon Caldera, Kamchatka, Russia.</title>
        <authorList>
            <person name="Wilkins L."/>
            <person name="Ettinger C."/>
        </authorList>
    </citation>
    <scope>NUCLEOTIDE SEQUENCE [LARGE SCALE GENOMIC DNA]</scope>
    <source>
        <strain evidence="3">ZAV-02</strain>
    </source>
</reference>
<dbReference type="GO" id="GO:0016740">
    <property type="term" value="F:transferase activity"/>
    <property type="evidence" value="ECO:0007669"/>
    <property type="project" value="UniProtKB-KW"/>
</dbReference>
<dbReference type="SUPFAM" id="SSF52096">
    <property type="entry name" value="ClpP/crotonase"/>
    <property type="match status" value="1"/>
</dbReference>
<dbReference type="PROSITE" id="PS50980">
    <property type="entry name" value="COA_CT_NTER"/>
    <property type="match status" value="1"/>
</dbReference>
<dbReference type="Gene3D" id="3.90.226.10">
    <property type="entry name" value="2-enoyl-CoA Hydratase, Chain A, domain 1"/>
    <property type="match status" value="1"/>
</dbReference>
<dbReference type="InterPro" id="IPR034733">
    <property type="entry name" value="AcCoA_carboxyl_beta"/>
</dbReference>
<dbReference type="Pfam" id="PF01039">
    <property type="entry name" value="Carboxyl_trans"/>
    <property type="match status" value="1"/>
</dbReference>
<dbReference type="PANTHER" id="PTHR43842:SF2">
    <property type="entry name" value="PROPIONYL-COA CARBOXYLASE BETA CHAIN, MITOCHONDRIAL"/>
    <property type="match status" value="1"/>
</dbReference>